<dbReference type="VEuPathDB" id="TriTrypDB:TRSC58_01635"/>
<keyword evidence="4" id="KW-1185">Reference proteome</keyword>
<evidence type="ECO:0000313" key="4">
    <source>
        <dbReference type="Proteomes" id="UP000031737"/>
    </source>
</evidence>
<keyword evidence="2" id="KW-0812">Transmembrane</keyword>
<dbReference type="Proteomes" id="UP000031737">
    <property type="component" value="Unassembled WGS sequence"/>
</dbReference>
<sequence>MEFGLAFFQAIDASSLVPAPLIFVMAELLGAVFLIVCLGVLLRVVPPCWERHKPALTQKWLLRSSVTRVSLVPKKECGVTVPRGAAPPQPTLTGAREPVAPPGEPMPSVKKRVGATVSVSDEASLDNYLDTFFSEAQLLDDALLSTVLSDATASPDRAASGGFRAAAAAARGRMWDF</sequence>
<organism evidence="3 4">
    <name type="scientific">Trypanosoma rangeli SC58</name>
    <dbReference type="NCBI Taxonomy" id="429131"/>
    <lineage>
        <taxon>Eukaryota</taxon>
        <taxon>Discoba</taxon>
        <taxon>Euglenozoa</taxon>
        <taxon>Kinetoplastea</taxon>
        <taxon>Metakinetoplastina</taxon>
        <taxon>Trypanosomatida</taxon>
        <taxon>Trypanosomatidae</taxon>
        <taxon>Trypanosoma</taxon>
        <taxon>Herpetosoma</taxon>
    </lineage>
</organism>
<reference evidence="3 4" key="1">
    <citation type="submission" date="2013-07" db="EMBL/GenBank/DDBJ databases">
        <authorList>
            <person name="Stoco P.H."/>
            <person name="Wagner G."/>
            <person name="Gerber A."/>
            <person name="Zaha A."/>
            <person name="Thompson C."/>
            <person name="Bartholomeu D.C."/>
            <person name="Luckemeyer D.D."/>
            <person name="Bahia D."/>
            <person name="Loreto E."/>
            <person name="Prestes E.B."/>
            <person name="Lima F.M."/>
            <person name="Rodrigues-Luiz G."/>
            <person name="Vallejo G.A."/>
            <person name="Filho J.F."/>
            <person name="Monteiro K.M."/>
            <person name="Tyler K.M."/>
            <person name="de Almeida L.G."/>
            <person name="Ortiz M.F."/>
            <person name="Siervo M.A."/>
            <person name="de Moraes M.H."/>
            <person name="Cunha O.L."/>
            <person name="Mendonca-Neto R."/>
            <person name="Silva R."/>
            <person name="Teixeira S.M."/>
            <person name="Murta S.M."/>
            <person name="Sincero T.C."/>
            <person name="Mendes T.A."/>
            <person name="Urmenyi T.P."/>
            <person name="Silva V.G."/>
            <person name="da Rocha W.D."/>
            <person name="Andersson B."/>
            <person name="Romanha A.J."/>
            <person name="Steindel M."/>
            <person name="de Vasconcelos A.T."/>
            <person name="Grisard E.C."/>
        </authorList>
    </citation>
    <scope>NUCLEOTIDE SEQUENCE [LARGE SCALE GENOMIC DNA]</scope>
    <source>
        <strain evidence="3 4">SC58</strain>
    </source>
</reference>
<feature type="transmembrane region" description="Helical" evidence="2">
    <location>
        <begin position="20"/>
        <end position="45"/>
    </location>
</feature>
<name>A0A061J6Z3_TRYRA</name>
<dbReference type="OrthoDB" id="246648at2759"/>
<feature type="region of interest" description="Disordered" evidence="1">
    <location>
        <begin position="82"/>
        <end position="110"/>
    </location>
</feature>
<comment type="caution">
    <text evidence="3">The sequence shown here is derived from an EMBL/GenBank/DDBJ whole genome shotgun (WGS) entry which is preliminary data.</text>
</comment>
<dbReference type="EMBL" id="AUPL01001635">
    <property type="protein sequence ID" value="ESL10629.1"/>
    <property type="molecule type" value="Genomic_DNA"/>
</dbReference>
<evidence type="ECO:0000313" key="3">
    <source>
        <dbReference type="EMBL" id="ESL10629.1"/>
    </source>
</evidence>
<protein>
    <submittedName>
        <fullName evidence="3">Uncharacterized protein</fullName>
    </submittedName>
</protein>
<evidence type="ECO:0000256" key="1">
    <source>
        <dbReference type="SAM" id="MobiDB-lite"/>
    </source>
</evidence>
<dbReference type="AlphaFoldDB" id="A0A061J6Z3"/>
<accession>A0A061J6Z3</accession>
<keyword evidence="2" id="KW-1133">Transmembrane helix</keyword>
<gene>
    <name evidence="3" type="ORF">TRSC58_01635</name>
</gene>
<evidence type="ECO:0000256" key="2">
    <source>
        <dbReference type="SAM" id="Phobius"/>
    </source>
</evidence>
<keyword evidence="2" id="KW-0472">Membrane</keyword>
<proteinExistence type="predicted"/>